<evidence type="ECO:0000313" key="3">
    <source>
        <dbReference type="Proteomes" id="UP000193498"/>
    </source>
</evidence>
<sequence length="79" mass="8904">MDTRDIDMNWSTSQRFPSLDKFYGLDGSEQRFGFVGLWFCWLSTPLAVFSYFNSSNGFIGSSNGTRIGSPAVKYMSLIP</sequence>
<keyword evidence="3" id="KW-1185">Reference proteome</keyword>
<dbReference type="Proteomes" id="UP000193498">
    <property type="component" value="Unassembled WGS sequence"/>
</dbReference>
<dbReference type="InParanoid" id="A0A1Y1YSA6"/>
<keyword evidence="1" id="KW-0472">Membrane</keyword>
<evidence type="ECO:0000256" key="1">
    <source>
        <dbReference type="SAM" id="Phobius"/>
    </source>
</evidence>
<comment type="caution">
    <text evidence="2">The sequence shown here is derived from an EMBL/GenBank/DDBJ whole genome shotgun (WGS) entry which is preliminary data.</text>
</comment>
<keyword evidence="1" id="KW-1133">Transmembrane helix</keyword>
<gene>
    <name evidence="2" type="ORF">K493DRAFT_312761</name>
</gene>
<keyword evidence="1" id="KW-0812">Transmembrane</keyword>
<dbReference type="EMBL" id="MCFE01000080">
    <property type="protein sequence ID" value="ORY00627.1"/>
    <property type="molecule type" value="Genomic_DNA"/>
</dbReference>
<reference evidence="2 3" key="1">
    <citation type="submission" date="2016-07" db="EMBL/GenBank/DDBJ databases">
        <title>Pervasive Adenine N6-methylation of Active Genes in Fungi.</title>
        <authorList>
            <consortium name="DOE Joint Genome Institute"/>
            <person name="Mondo S.J."/>
            <person name="Dannebaum R.O."/>
            <person name="Kuo R.C."/>
            <person name="Labutti K."/>
            <person name="Haridas S."/>
            <person name="Kuo A."/>
            <person name="Salamov A."/>
            <person name="Ahrendt S.R."/>
            <person name="Lipzen A."/>
            <person name="Sullivan W."/>
            <person name="Andreopoulos W.B."/>
            <person name="Clum A."/>
            <person name="Lindquist E."/>
            <person name="Daum C."/>
            <person name="Ramamoorthy G.K."/>
            <person name="Gryganskyi A."/>
            <person name="Culley D."/>
            <person name="Magnuson J.K."/>
            <person name="James T.Y."/>
            <person name="O'Malley M.A."/>
            <person name="Stajich J.E."/>
            <person name="Spatafora J.W."/>
            <person name="Visel A."/>
            <person name="Grigoriev I.V."/>
        </authorList>
    </citation>
    <scope>NUCLEOTIDE SEQUENCE [LARGE SCALE GENOMIC DNA]</scope>
    <source>
        <strain evidence="2 3">CBS 931.73</strain>
    </source>
</reference>
<feature type="transmembrane region" description="Helical" evidence="1">
    <location>
        <begin position="32"/>
        <end position="52"/>
    </location>
</feature>
<protein>
    <submittedName>
        <fullName evidence="2">Uncharacterized protein</fullName>
    </submittedName>
</protein>
<dbReference type="AlphaFoldDB" id="A0A1Y1YSA6"/>
<name>A0A1Y1YSA6_9FUNG</name>
<organism evidence="2 3">
    <name type="scientific">Basidiobolus meristosporus CBS 931.73</name>
    <dbReference type="NCBI Taxonomy" id="1314790"/>
    <lineage>
        <taxon>Eukaryota</taxon>
        <taxon>Fungi</taxon>
        <taxon>Fungi incertae sedis</taxon>
        <taxon>Zoopagomycota</taxon>
        <taxon>Entomophthoromycotina</taxon>
        <taxon>Basidiobolomycetes</taxon>
        <taxon>Basidiobolales</taxon>
        <taxon>Basidiobolaceae</taxon>
        <taxon>Basidiobolus</taxon>
    </lineage>
</organism>
<proteinExistence type="predicted"/>
<accession>A0A1Y1YSA6</accession>
<evidence type="ECO:0000313" key="2">
    <source>
        <dbReference type="EMBL" id="ORY00627.1"/>
    </source>
</evidence>